<dbReference type="InterPro" id="IPR001509">
    <property type="entry name" value="Epimerase_deHydtase"/>
</dbReference>
<dbReference type="Pfam" id="PF01370">
    <property type="entry name" value="Epimerase"/>
    <property type="match status" value="1"/>
</dbReference>
<dbReference type="OrthoDB" id="7941246at2"/>
<dbReference type="PATRIC" id="fig|33014.5.peg.1607"/>
<dbReference type="EMBL" id="QWEA01000084">
    <property type="protein sequence ID" value="RIJ44159.1"/>
    <property type="molecule type" value="Genomic_DNA"/>
</dbReference>
<evidence type="ECO:0000259" key="1">
    <source>
        <dbReference type="Pfam" id="PF01370"/>
    </source>
</evidence>
<reference evidence="2 4" key="1">
    <citation type="journal article" date="2015" name="Genome Announc.">
        <title>Complete Genome Sequence of Clavibacter michiganensis subsp. insidiosus R1-1 Using PacBio Single-Molecule Real-Time Technology.</title>
        <authorList>
            <person name="Lu Y."/>
            <person name="Samac D.A."/>
            <person name="Glazebrook J."/>
            <person name="Ishimaru C.A."/>
        </authorList>
    </citation>
    <scope>NUCLEOTIDE SEQUENCE [LARGE SCALE GENOMIC DNA]</scope>
    <source>
        <strain evidence="2 4">R1-1</strain>
    </source>
</reference>
<dbReference type="InterPro" id="IPR036291">
    <property type="entry name" value="NAD(P)-bd_dom_sf"/>
</dbReference>
<evidence type="ECO:0000313" key="2">
    <source>
        <dbReference type="EMBL" id="AJW79030.1"/>
    </source>
</evidence>
<dbReference type="RefSeq" id="WP_045528057.1">
    <property type="nucleotide sequence ID" value="NZ_CP011043.1"/>
</dbReference>
<protein>
    <submittedName>
        <fullName evidence="2 3">Epimerase</fullName>
    </submittedName>
</protein>
<evidence type="ECO:0000313" key="4">
    <source>
        <dbReference type="Proteomes" id="UP000032604"/>
    </source>
</evidence>
<evidence type="ECO:0000313" key="5">
    <source>
        <dbReference type="Proteomes" id="UP000266634"/>
    </source>
</evidence>
<dbReference type="HOGENOM" id="CLU_835936_0_0_11"/>
<sequence>MRVVVIGATGHIGTFLVPRLVESGHDVVAVSRGTRDPYRESPLWDRVERVRVDRDAEDAAGTFADRIAALSPEVVVDLVCFTPESARHLVEGLRGRVRHLVHIGSIWTHGLSTSLPLREDDPKEPFGEYGVQKAEIERYLIAESRSGGLPCTAVHPGHISGGGWPVITPVGNLDPGVWTALATGGPLAVPGSGSETMHHVHADDVAQVVQLAIANRETSVGESFHAVSERALSVRGFARAAAAWFGREPELEHLDWDGFRARTEPDHADASWQHLSRSHVASIDKARDVLGYAPRFTSEEAAREAVEWMVRAGELDVPLPR</sequence>
<proteinExistence type="predicted"/>
<dbReference type="Proteomes" id="UP000266634">
    <property type="component" value="Unassembled WGS sequence"/>
</dbReference>
<organism evidence="2 4">
    <name type="scientific">Clavibacter michiganensis subsp. insidiosus</name>
    <dbReference type="NCBI Taxonomy" id="33014"/>
    <lineage>
        <taxon>Bacteria</taxon>
        <taxon>Bacillati</taxon>
        <taxon>Actinomycetota</taxon>
        <taxon>Actinomycetes</taxon>
        <taxon>Micrococcales</taxon>
        <taxon>Microbacteriaceae</taxon>
        <taxon>Clavibacter</taxon>
    </lineage>
</organism>
<gene>
    <name evidence="3" type="ORF">DZF93_03855</name>
    <name evidence="2" type="ORF">VO01_07725</name>
</gene>
<dbReference type="Proteomes" id="UP000032604">
    <property type="component" value="Chromosome"/>
</dbReference>
<feature type="domain" description="NAD-dependent epimerase/dehydratase" evidence="1">
    <location>
        <begin position="3"/>
        <end position="221"/>
    </location>
</feature>
<accession>A0A0D5CIA2</accession>
<name>A0A0D5CIA2_9MICO</name>
<dbReference type="SUPFAM" id="SSF51735">
    <property type="entry name" value="NAD(P)-binding Rossmann-fold domains"/>
    <property type="match status" value="1"/>
</dbReference>
<dbReference type="InterPro" id="IPR050177">
    <property type="entry name" value="Lipid_A_modif_metabolic_enz"/>
</dbReference>
<dbReference type="AlphaFoldDB" id="A0A0D5CIA2"/>
<reference evidence="3 5" key="2">
    <citation type="submission" date="2018-08" db="EMBL/GenBank/DDBJ databases">
        <title>Genome Sequence of Clavibacter michiganensis Subspecies type strains, and the Atypical Peach-Colored Strains Isolated from Tomato.</title>
        <authorList>
            <person name="Osdaghi E."/>
            <person name="Portier P."/>
            <person name="Briand M."/>
            <person name="Jacques M.-A."/>
        </authorList>
    </citation>
    <scope>NUCLEOTIDE SEQUENCE [LARGE SCALE GENOMIC DNA]</scope>
    <source>
        <strain evidence="3 5">CFBP 6488</strain>
    </source>
</reference>
<dbReference type="Gene3D" id="3.40.50.720">
    <property type="entry name" value="NAD(P)-binding Rossmann-like Domain"/>
    <property type="match status" value="1"/>
</dbReference>
<dbReference type="KEGG" id="cmh:VO01_07725"/>
<dbReference type="EMBL" id="CP011043">
    <property type="protein sequence ID" value="AJW79030.1"/>
    <property type="molecule type" value="Genomic_DNA"/>
</dbReference>
<evidence type="ECO:0000313" key="3">
    <source>
        <dbReference type="EMBL" id="RIJ44159.1"/>
    </source>
</evidence>
<dbReference type="PANTHER" id="PTHR43245">
    <property type="entry name" value="BIFUNCTIONAL POLYMYXIN RESISTANCE PROTEIN ARNA"/>
    <property type="match status" value="1"/>
</dbReference>